<feature type="domain" description="Type II secretion system protein GspF" evidence="7">
    <location>
        <begin position="124"/>
        <end position="243"/>
    </location>
</feature>
<protein>
    <recommendedName>
        <fullName evidence="7">Type II secretion system protein GspF domain-containing protein</fullName>
    </recommendedName>
</protein>
<dbReference type="AlphaFoldDB" id="A0A2C6LKQ0"/>
<evidence type="ECO:0000256" key="5">
    <source>
        <dbReference type="ARBA" id="ARBA00023136"/>
    </source>
</evidence>
<dbReference type="GO" id="GO:0005886">
    <property type="term" value="C:plasma membrane"/>
    <property type="evidence" value="ECO:0007669"/>
    <property type="project" value="UniProtKB-SubCell"/>
</dbReference>
<feature type="transmembrane region" description="Helical" evidence="6">
    <location>
        <begin position="56"/>
        <end position="75"/>
    </location>
</feature>
<proteinExistence type="predicted"/>
<evidence type="ECO:0000313" key="8">
    <source>
        <dbReference type="EMBL" id="PHJ39160.1"/>
    </source>
</evidence>
<comment type="subcellular location">
    <subcellularLocation>
        <location evidence="1">Cell membrane</location>
        <topology evidence="1">Multi-pass membrane protein</topology>
    </subcellularLocation>
</comment>
<name>A0A2C6LKQ0_9FIRM</name>
<evidence type="ECO:0000256" key="3">
    <source>
        <dbReference type="ARBA" id="ARBA00022692"/>
    </source>
</evidence>
<keyword evidence="5 6" id="KW-0472">Membrane</keyword>
<dbReference type="PANTHER" id="PTHR35007:SF1">
    <property type="entry name" value="PILUS ASSEMBLY PROTEIN"/>
    <property type="match status" value="1"/>
</dbReference>
<dbReference type="OrthoDB" id="1806297at2"/>
<keyword evidence="9" id="KW-1185">Reference proteome</keyword>
<sequence>MFELVLPSVLLGLSVSGILISLRIDDIITTLGRADSLYNRFKAGAKSMGIELNTEFILGLRMIAVVLVVLLGIVIGSTLNWFTAFSFAAAAAGIYYSPVAWLNSREKERLKDLNKEFPLMVSLLRVYSRAGGLYQALKIVKNAVQGELRRQLEILVVELEIYSLQEALDRLAERSKYPPLTNLVSVLLMGINNGNDIDEILEKFAKGAYRVRVDEIKRKIKAQPIIQTLMPAILMFALLLIIVYPMFSNIITSLNKF</sequence>
<reference evidence="8 9" key="1">
    <citation type="submission" date="2013-09" db="EMBL/GenBank/DDBJ databases">
        <title>Biodegradation of hydrocarbons in the deep terrestrial subsurface : characterization of a microbial consortium composed of two Desulfotomaculum species originating from a deep geological formation.</title>
        <authorList>
            <person name="Aullo T."/>
            <person name="Berlendis S."/>
            <person name="Lascourreges J.-F."/>
            <person name="Dessort D."/>
            <person name="Saint-Laurent S."/>
            <person name="Schraauwers B."/>
            <person name="Mas J."/>
            <person name="Magot M."/>
            <person name="Ranchou-Peyruse A."/>
        </authorList>
    </citation>
    <scope>NUCLEOTIDE SEQUENCE [LARGE SCALE GENOMIC DNA]</scope>
    <source>
        <strain evidence="8 9">Bs107</strain>
    </source>
</reference>
<feature type="transmembrane region" description="Helical" evidence="6">
    <location>
        <begin position="81"/>
        <end position="102"/>
    </location>
</feature>
<keyword evidence="3 6" id="KW-0812">Transmembrane</keyword>
<evidence type="ECO:0000259" key="7">
    <source>
        <dbReference type="Pfam" id="PF00482"/>
    </source>
</evidence>
<dbReference type="Proteomes" id="UP000222564">
    <property type="component" value="Unassembled WGS sequence"/>
</dbReference>
<keyword evidence="4 6" id="KW-1133">Transmembrane helix</keyword>
<dbReference type="PANTHER" id="PTHR35007">
    <property type="entry name" value="INTEGRAL MEMBRANE PROTEIN-RELATED"/>
    <property type="match status" value="1"/>
</dbReference>
<evidence type="ECO:0000256" key="2">
    <source>
        <dbReference type="ARBA" id="ARBA00022475"/>
    </source>
</evidence>
<dbReference type="EMBL" id="AWQQ01000032">
    <property type="protein sequence ID" value="PHJ39160.1"/>
    <property type="molecule type" value="Genomic_DNA"/>
</dbReference>
<evidence type="ECO:0000256" key="4">
    <source>
        <dbReference type="ARBA" id="ARBA00022989"/>
    </source>
</evidence>
<evidence type="ECO:0000256" key="1">
    <source>
        <dbReference type="ARBA" id="ARBA00004651"/>
    </source>
</evidence>
<feature type="transmembrane region" description="Helical" evidence="6">
    <location>
        <begin position="6"/>
        <end position="24"/>
    </location>
</feature>
<keyword evidence="2" id="KW-1003">Cell membrane</keyword>
<dbReference type="InterPro" id="IPR018076">
    <property type="entry name" value="T2SS_GspF_dom"/>
</dbReference>
<gene>
    <name evidence="8" type="ORF">P378_05145</name>
</gene>
<organism evidence="8 9">
    <name type="scientific">Desulforamulus profundi</name>
    <dbReference type="NCBI Taxonomy" id="1383067"/>
    <lineage>
        <taxon>Bacteria</taxon>
        <taxon>Bacillati</taxon>
        <taxon>Bacillota</taxon>
        <taxon>Clostridia</taxon>
        <taxon>Eubacteriales</taxon>
        <taxon>Peptococcaceae</taxon>
        <taxon>Desulforamulus</taxon>
    </lineage>
</organism>
<comment type="caution">
    <text evidence="8">The sequence shown here is derived from an EMBL/GenBank/DDBJ whole genome shotgun (WGS) entry which is preliminary data.</text>
</comment>
<evidence type="ECO:0000313" key="9">
    <source>
        <dbReference type="Proteomes" id="UP000222564"/>
    </source>
</evidence>
<dbReference type="RefSeq" id="WP_099082418.1">
    <property type="nucleotide sequence ID" value="NZ_AWQQ01000032.1"/>
</dbReference>
<evidence type="ECO:0000256" key="6">
    <source>
        <dbReference type="SAM" id="Phobius"/>
    </source>
</evidence>
<dbReference type="Pfam" id="PF00482">
    <property type="entry name" value="T2SSF"/>
    <property type="match status" value="1"/>
</dbReference>
<feature type="transmembrane region" description="Helical" evidence="6">
    <location>
        <begin position="225"/>
        <end position="247"/>
    </location>
</feature>
<accession>A0A2C6LKQ0</accession>